<dbReference type="AlphaFoldDB" id="A0AAD7IQ82"/>
<protein>
    <submittedName>
        <fullName evidence="2">Uncharacterized protein</fullName>
    </submittedName>
</protein>
<reference evidence="2" key="1">
    <citation type="submission" date="2023-03" db="EMBL/GenBank/DDBJ databases">
        <title>Massive genome expansion in bonnet fungi (Mycena s.s.) driven by repeated elements and novel gene families across ecological guilds.</title>
        <authorList>
            <consortium name="Lawrence Berkeley National Laboratory"/>
            <person name="Harder C.B."/>
            <person name="Miyauchi S."/>
            <person name="Viragh M."/>
            <person name="Kuo A."/>
            <person name="Thoen E."/>
            <person name="Andreopoulos B."/>
            <person name="Lu D."/>
            <person name="Skrede I."/>
            <person name="Drula E."/>
            <person name="Henrissat B."/>
            <person name="Morin E."/>
            <person name="Kohler A."/>
            <person name="Barry K."/>
            <person name="LaButti K."/>
            <person name="Morin E."/>
            <person name="Salamov A."/>
            <person name="Lipzen A."/>
            <person name="Mereny Z."/>
            <person name="Hegedus B."/>
            <person name="Baldrian P."/>
            <person name="Stursova M."/>
            <person name="Weitz H."/>
            <person name="Taylor A."/>
            <person name="Grigoriev I.V."/>
            <person name="Nagy L.G."/>
            <person name="Martin F."/>
            <person name="Kauserud H."/>
        </authorList>
    </citation>
    <scope>NUCLEOTIDE SEQUENCE</scope>
    <source>
        <strain evidence="2">CBHHK188m</strain>
    </source>
</reference>
<comment type="caution">
    <text evidence="2">The sequence shown here is derived from an EMBL/GenBank/DDBJ whole genome shotgun (WGS) entry which is preliminary data.</text>
</comment>
<sequence length="868" mass="97647">MSAQLPESRSITLNLNDLEDASVFLRSLVKSWLPENRHLEPAYANDASACTELLHDSPPFYAALKAAGIKKDYQAIRDSPLLLRSNALRTRKFIQQIRSEMQDYVDGYPSFPLWEPRLDDEDLRSYVADFGLYDSGDEPALLLERLGEFYEDPILRDRIRSIFVQGKDTFLVNTSGSGKTRLTFEGLCQEWGFYFAATDNSSGYAPQELDDILRNRIPNHPGFSSELPHPNSEDFNGELSVNQNIAAHHLDAALLARLLIFQVFIEIMHEVGPTPEHKKRWLLFQLRPRIAGAWDGIAHLTHLLLTDDDSYMRENITEAQEKIRDIFGGSLHLFYILDEAQAAATSLSSAFSTDGHLHPILPLIIRTWRAHTADNFRVSMVVSGVEIPQSIFDHDANSSSRRRWSSDTGAFDEPAQRRYIERFLPPSIAESQTGERLITRAWNWLRGRHRFTSAFVTLLLLNGFLPADAILDDYFNNFSRIPPSDNDTDMYWIESTLKVTASKLRKFDFSMLKKNRSMKDTIQDVLFHYLVTNERPKPLGPESIGLVSEGLGRFCDTKLQEVLVDEPLILAGAANWLLGRSESGHDSGSYHSALLRDTPPDRKTLAKCVAYYLGNTFDQTRRLCDIFTFPGSCPKWARQNASLVAIHSTGAGMTVSSPETFPTLATITDSMADTISWLQHREPTPFCIPSSKSSPDLIFVLKMADGTFVWVFLQAAVSADKLLKESDVKDILLKLQDDNLFYNEDDERLCTSAKDALKGLPNLSSRLGPFGVLRVVASFPSHPQIGRLPFKTTRHAASLNMGLFKRVNESIRAVDMVNNMASAVAGLSPSKRKADLDENSRRKKRRIAPPSTPAPRPPGVRTRSQKRA</sequence>
<organism evidence="2 3">
    <name type="scientific">Mycena maculata</name>
    <dbReference type="NCBI Taxonomy" id="230809"/>
    <lineage>
        <taxon>Eukaryota</taxon>
        <taxon>Fungi</taxon>
        <taxon>Dikarya</taxon>
        <taxon>Basidiomycota</taxon>
        <taxon>Agaricomycotina</taxon>
        <taxon>Agaricomycetes</taxon>
        <taxon>Agaricomycetidae</taxon>
        <taxon>Agaricales</taxon>
        <taxon>Marasmiineae</taxon>
        <taxon>Mycenaceae</taxon>
        <taxon>Mycena</taxon>
    </lineage>
</organism>
<evidence type="ECO:0000256" key="1">
    <source>
        <dbReference type="SAM" id="MobiDB-lite"/>
    </source>
</evidence>
<dbReference type="EMBL" id="JARJLG010000098">
    <property type="protein sequence ID" value="KAJ7746504.1"/>
    <property type="molecule type" value="Genomic_DNA"/>
</dbReference>
<evidence type="ECO:0000313" key="3">
    <source>
        <dbReference type="Proteomes" id="UP001215280"/>
    </source>
</evidence>
<proteinExistence type="predicted"/>
<name>A0AAD7IQ82_9AGAR</name>
<keyword evidence="3" id="KW-1185">Reference proteome</keyword>
<evidence type="ECO:0000313" key="2">
    <source>
        <dbReference type="EMBL" id="KAJ7746504.1"/>
    </source>
</evidence>
<gene>
    <name evidence="2" type="ORF">DFH07DRAFT_591673</name>
</gene>
<feature type="region of interest" description="Disordered" evidence="1">
    <location>
        <begin position="827"/>
        <end position="868"/>
    </location>
</feature>
<accession>A0AAD7IQ82</accession>
<dbReference type="Proteomes" id="UP001215280">
    <property type="component" value="Unassembled WGS sequence"/>
</dbReference>